<protein>
    <submittedName>
        <fullName evidence="3">Methyltransferase</fullName>
    </submittedName>
</protein>
<accession>A0ABN2LMC7</accession>
<dbReference type="EMBL" id="BAAALT010000034">
    <property type="protein sequence ID" value="GAA1793685.1"/>
    <property type="molecule type" value="Genomic_DNA"/>
</dbReference>
<dbReference type="PANTHER" id="PTHR43648:SF1">
    <property type="entry name" value="ELECTRON TRANSFER FLAVOPROTEIN BETA SUBUNIT LYSINE METHYLTRANSFERASE"/>
    <property type="match status" value="1"/>
</dbReference>
<organism evidence="3 4">
    <name type="scientific">Luedemannella flava</name>
    <dbReference type="NCBI Taxonomy" id="349316"/>
    <lineage>
        <taxon>Bacteria</taxon>
        <taxon>Bacillati</taxon>
        <taxon>Actinomycetota</taxon>
        <taxon>Actinomycetes</taxon>
        <taxon>Micromonosporales</taxon>
        <taxon>Micromonosporaceae</taxon>
        <taxon>Luedemannella</taxon>
    </lineage>
</organism>
<evidence type="ECO:0000256" key="2">
    <source>
        <dbReference type="ARBA" id="ARBA00022679"/>
    </source>
</evidence>
<evidence type="ECO:0000313" key="4">
    <source>
        <dbReference type="Proteomes" id="UP001500218"/>
    </source>
</evidence>
<comment type="caution">
    <text evidence="3">The sequence shown here is derived from an EMBL/GenBank/DDBJ whole genome shotgun (WGS) entry which is preliminary data.</text>
</comment>
<dbReference type="Proteomes" id="UP001500218">
    <property type="component" value="Unassembled WGS sequence"/>
</dbReference>
<gene>
    <name evidence="3" type="ORF">GCM10009682_14430</name>
</gene>
<keyword evidence="4" id="KW-1185">Reference proteome</keyword>
<dbReference type="GO" id="GO:0032259">
    <property type="term" value="P:methylation"/>
    <property type="evidence" value="ECO:0007669"/>
    <property type="project" value="UniProtKB-KW"/>
</dbReference>
<dbReference type="InterPro" id="IPR050078">
    <property type="entry name" value="Ribosomal_L11_MeTrfase_PrmA"/>
</dbReference>
<dbReference type="Pfam" id="PF06325">
    <property type="entry name" value="PrmA"/>
    <property type="match status" value="1"/>
</dbReference>
<dbReference type="GO" id="GO:0008168">
    <property type="term" value="F:methyltransferase activity"/>
    <property type="evidence" value="ECO:0007669"/>
    <property type="project" value="UniProtKB-KW"/>
</dbReference>
<evidence type="ECO:0000256" key="1">
    <source>
        <dbReference type="ARBA" id="ARBA00022603"/>
    </source>
</evidence>
<dbReference type="Gene3D" id="3.40.50.150">
    <property type="entry name" value="Vaccinia Virus protein VP39"/>
    <property type="match status" value="1"/>
</dbReference>
<name>A0ABN2LMC7_9ACTN</name>
<keyword evidence="2" id="KW-0808">Transferase</keyword>
<keyword evidence="1 3" id="KW-0489">Methyltransferase</keyword>
<dbReference type="PANTHER" id="PTHR43648">
    <property type="entry name" value="ELECTRON TRANSFER FLAVOPROTEIN BETA SUBUNIT LYSINE METHYLTRANSFERASE"/>
    <property type="match status" value="1"/>
</dbReference>
<evidence type="ECO:0000313" key="3">
    <source>
        <dbReference type="EMBL" id="GAA1793685.1"/>
    </source>
</evidence>
<reference evidence="3 4" key="1">
    <citation type="journal article" date="2019" name="Int. J. Syst. Evol. Microbiol.">
        <title>The Global Catalogue of Microorganisms (GCM) 10K type strain sequencing project: providing services to taxonomists for standard genome sequencing and annotation.</title>
        <authorList>
            <consortium name="The Broad Institute Genomics Platform"/>
            <consortium name="The Broad Institute Genome Sequencing Center for Infectious Disease"/>
            <person name="Wu L."/>
            <person name="Ma J."/>
        </authorList>
    </citation>
    <scope>NUCLEOTIDE SEQUENCE [LARGE SCALE GENOMIC DNA]</scope>
    <source>
        <strain evidence="3 4">JCM 13250</strain>
    </source>
</reference>
<proteinExistence type="predicted"/>
<dbReference type="RefSeq" id="WP_344127592.1">
    <property type="nucleotide sequence ID" value="NZ_BAAALT010000034.1"/>
</dbReference>
<dbReference type="SUPFAM" id="SSF53335">
    <property type="entry name" value="S-adenosyl-L-methionine-dependent methyltransferases"/>
    <property type="match status" value="1"/>
</dbReference>
<dbReference type="InterPro" id="IPR029063">
    <property type="entry name" value="SAM-dependent_MTases_sf"/>
</dbReference>
<sequence length="203" mass="21352">MDTRLTPVPLVPEIRLYLAGPETGLWAGGYRSDEPLPFWAFAWPGGVALARYVLDHPDVVAGRRVLDVGAGSGLVAIAAARAGAARVEAVDSDARAVEAVQRNAGANGVAVVGRHQEIAHDTPTGDAEVVLVGDAFYNAAIARPLLAFLRRVGRDGADVLVSDPGRGYLPTAHFTELTTMDIAVPVVLEDSPVARTTVWRLAA</sequence>